<keyword evidence="3" id="KW-1185">Reference proteome</keyword>
<dbReference type="AlphaFoldDB" id="A0AAN4Z2I0"/>
<feature type="non-terminal residue" evidence="2">
    <location>
        <position position="1"/>
    </location>
</feature>
<feature type="non-terminal residue" evidence="2">
    <location>
        <position position="223"/>
    </location>
</feature>
<dbReference type="Proteomes" id="UP001328107">
    <property type="component" value="Unassembled WGS sequence"/>
</dbReference>
<organism evidence="2 3">
    <name type="scientific">Pristionchus mayeri</name>
    <dbReference type="NCBI Taxonomy" id="1317129"/>
    <lineage>
        <taxon>Eukaryota</taxon>
        <taxon>Metazoa</taxon>
        <taxon>Ecdysozoa</taxon>
        <taxon>Nematoda</taxon>
        <taxon>Chromadorea</taxon>
        <taxon>Rhabditida</taxon>
        <taxon>Rhabditina</taxon>
        <taxon>Diplogasteromorpha</taxon>
        <taxon>Diplogasteroidea</taxon>
        <taxon>Neodiplogasteridae</taxon>
        <taxon>Pristionchus</taxon>
    </lineage>
</organism>
<sequence>DARVTFDKSEVLDNVDLQGAITASFRCASGCRVYTVTESDSLVIVDDKGRVAETLIEDIANVFELEGGKYTLKNTGPTNPTFVFYVVEKGSAAYNTFVVFVGGGARQWIEANSEYVILSSIGIIDFGNFTGFTESDPLPTVYAAPAEAIDSCRPVFTTRSAASLANTAFSVNSPIATVSFKGGSGNWDAGYGKFLIVSSDAIQSSMTQDASAVYTSPGYVGCP</sequence>
<evidence type="ECO:0000313" key="3">
    <source>
        <dbReference type="Proteomes" id="UP001328107"/>
    </source>
</evidence>
<protein>
    <submittedName>
        <fullName evidence="2">Uncharacterized protein</fullName>
    </submittedName>
</protein>
<gene>
    <name evidence="1" type="ORF">PMAYCL1PPCAC_00938</name>
    <name evidence="2" type="ORF">PMAYCL1PPCAC_00943</name>
</gene>
<reference evidence="2" key="2">
    <citation type="submission" date="2023-06" db="EMBL/GenBank/DDBJ databases">
        <title>Genome assembly of Pristionchus species.</title>
        <authorList>
            <person name="Yoshida K."/>
            <person name="Sommer R.J."/>
        </authorList>
    </citation>
    <scope>NUCLEOTIDE SEQUENCE</scope>
    <source>
        <strain evidence="2">RS5460</strain>
    </source>
</reference>
<proteinExistence type="predicted"/>
<comment type="caution">
    <text evidence="2">The sequence shown here is derived from an EMBL/GenBank/DDBJ whole genome shotgun (WGS) entry which is preliminary data.</text>
</comment>
<reference evidence="3" key="1">
    <citation type="submission" date="2022-10" db="EMBL/GenBank/DDBJ databases">
        <title>Genome assembly of Pristionchus species.</title>
        <authorList>
            <person name="Yoshida K."/>
            <person name="Sommer R.J."/>
        </authorList>
    </citation>
    <scope>NUCLEOTIDE SEQUENCE [LARGE SCALE GENOMIC DNA]</scope>
    <source>
        <strain evidence="1 3">RS5460</strain>
    </source>
</reference>
<evidence type="ECO:0000313" key="1">
    <source>
        <dbReference type="EMBL" id="GMR30743.1"/>
    </source>
</evidence>
<dbReference type="EMBL" id="BTRK01000001">
    <property type="protein sequence ID" value="GMR30748.1"/>
    <property type="molecule type" value="Genomic_DNA"/>
</dbReference>
<name>A0AAN4Z2I0_9BILA</name>
<dbReference type="EMBL" id="BTRK01000001">
    <property type="protein sequence ID" value="GMR30743.1"/>
    <property type="molecule type" value="Genomic_DNA"/>
</dbReference>
<accession>A0AAN4Z2I0</accession>
<evidence type="ECO:0000313" key="2">
    <source>
        <dbReference type="EMBL" id="GMR30748.1"/>
    </source>
</evidence>